<keyword evidence="1" id="KW-0472">Membrane</keyword>
<evidence type="ECO:0000313" key="3">
    <source>
        <dbReference type="Proteomes" id="UP001392437"/>
    </source>
</evidence>
<dbReference type="EMBL" id="JAQQWP010000009">
    <property type="protein sequence ID" value="KAK8101734.1"/>
    <property type="molecule type" value="Genomic_DNA"/>
</dbReference>
<name>A0AAW0QRC0_9PEZI</name>
<accession>A0AAW0QRC0</accession>
<evidence type="ECO:0000313" key="2">
    <source>
        <dbReference type="EMBL" id="KAK8101734.1"/>
    </source>
</evidence>
<gene>
    <name evidence="2" type="ORF">PG999_012108</name>
</gene>
<keyword evidence="3" id="KW-1185">Reference proteome</keyword>
<evidence type="ECO:0000256" key="1">
    <source>
        <dbReference type="SAM" id="Phobius"/>
    </source>
</evidence>
<reference evidence="2 3" key="1">
    <citation type="submission" date="2023-01" db="EMBL/GenBank/DDBJ databases">
        <title>Analysis of 21 Apiospora genomes using comparative genomics revels a genus with tremendous synthesis potential of carbohydrate active enzymes and secondary metabolites.</title>
        <authorList>
            <person name="Sorensen T."/>
        </authorList>
    </citation>
    <scope>NUCLEOTIDE SEQUENCE [LARGE SCALE GENOMIC DNA]</scope>
    <source>
        <strain evidence="2 3">CBS 117206</strain>
    </source>
</reference>
<organism evidence="2 3">
    <name type="scientific">Apiospora kogelbergensis</name>
    <dbReference type="NCBI Taxonomy" id="1337665"/>
    <lineage>
        <taxon>Eukaryota</taxon>
        <taxon>Fungi</taxon>
        <taxon>Dikarya</taxon>
        <taxon>Ascomycota</taxon>
        <taxon>Pezizomycotina</taxon>
        <taxon>Sordariomycetes</taxon>
        <taxon>Xylariomycetidae</taxon>
        <taxon>Amphisphaeriales</taxon>
        <taxon>Apiosporaceae</taxon>
        <taxon>Apiospora</taxon>
    </lineage>
</organism>
<dbReference type="AlphaFoldDB" id="A0AAW0QRC0"/>
<keyword evidence="1" id="KW-0812">Transmembrane</keyword>
<sequence>MDSVGFNKTLKVVKSVPWSALTNIDKFVANVFGVYLTEGLARTSLNRQTLIKISKTAESLLYTDLVYQEHADLDVNNITVTPFNISLDLCNQQFDRELLPIVIEVQRYGYETGQQRDTPWFAQTIMCIYLGTVLVYAMAMTMAIGHVLELFRVRTPGPNGHPVRVLSVAAWSDLQDLMIRALKTPAPGRDLADAGAGVKSDSVWKKIVRARANERDHVQLVLGGDGEGEMRKLGETGKETYY</sequence>
<comment type="caution">
    <text evidence="2">The sequence shown here is derived from an EMBL/GenBank/DDBJ whole genome shotgun (WGS) entry which is preliminary data.</text>
</comment>
<feature type="transmembrane region" description="Helical" evidence="1">
    <location>
        <begin position="120"/>
        <end position="144"/>
    </location>
</feature>
<protein>
    <submittedName>
        <fullName evidence="2">Uncharacterized protein</fullName>
    </submittedName>
</protein>
<proteinExistence type="predicted"/>
<dbReference type="Proteomes" id="UP001392437">
    <property type="component" value="Unassembled WGS sequence"/>
</dbReference>
<keyword evidence="1" id="KW-1133">Transmembrane helix</keyword>